<evidence type="ECO:0000313" key="9">
    <source>
        <dbReference type="Ensembl" id="ENSMMNP00015001200.1"/>
    </source>
</evidence>
<evidence type="ECO:0000259" key="7">
    <source>
        <dbReference type="Pfam" id="PF01432"/>
    </source>
</evidence>
<accession>A0A4U1EB58</accession>
<reference evidence="10" key="1">
    <citation type="journal article" date="2019" name="IScience">
        <title>Narwhal Genome Reveals Long-Term Low Genetic Diversity despite Current Large Abundance Size.</title>
        <authorList>
            <person name="Westbury M.V."/>
            <person name="Petersen B."/>
            <person name="Garde E."/>
            <person name="Heide-Jorgensen M.P."/>
            <person name="Lorenzen E.D."/>
        </authorList>
    </citation>
    <scope>NUCLEOTIDE SEQUENCE [LARGE SCALE GENOMIC DNA]</scope>
</reference>
<keyword evidence="3 6" id="KW-0378">Hydrolase</keyword>
<dbReference type="GO" id="GO:0006518">
    <property type="term" value="P:peptide metabolic process"/>
    <property type="evidence" value="ECO:0007669"/>
    <property type="project" value="TreeGrafter"/>
</dbReference>
<dbReference type="AlphaFoldDB" id="A0A4U1EB58"/>
<feature type="domain" description="Peptidase M3A/M3B catalytic" evidence="7">
    <location>
        <begin position="25"/>
        <end position="84"/>
    </location>
</feature>
<dbReference type="EMBL" id="RWIC01004551">
    <property type="protein sequence ID" value="TKC33369.1"/>
    <property type="molecule type" value="Genomic_DNA"/>
</dbReference>
<dbReference type="InterPro" id="IPR045090">
    <property type="entry name" value="Pept_M3A_M3B"/>
</dbReference>
<keyword evidence="4 6" id="KW-0862">Zinc</keyword>
<evidence type="ECO:0000256" key="3">
    <source>
        <dbReference type="ARBA" id="ARBA00022801"/>
    </source>
</evidence>
<evidence type="ECO:0000256" key="4">
    <source>
        <dbReference type="ARBA" id="ARBA00022833"/>
    </source>
</evidence>
<dbReference type="InterPro" id="IPR001567">
    <property type="entry name" value="Pept_M3A_M3B_dom"/>
</dbReference>
<evidence type="ECO:0000313" key="8">
    <source>
        <dbReference type="EMBL" id="TKC33369.1"/>
    </source>
</evidence>
<evidence type="ECO:0000256" key="1">
    <source>
        <dbReference type="ARBA" id="ARBA00022670"/>
    </source>
</evidence>
<evidence type="ECO:0000256" key="5">
    <source>
        <dbReference type="ARBA" id="ARBA00023049"/>
    </source>
</evidence>
<comment type="cofactor">
    <cofactor evidence="6">
        <name>Zn(2+)</name>
        <dbReference type="ChEBI" id="CHEBI:29105"/>
    </cofactor>
    <text evidence="6">Binds 1 zinc ion.</text>
</comment>
<dbReference type="GO" id="GO:0004222">
    <property type="term" value="F:metalloendopeptidase activity"/>
    <property type="evidence" value="ECO:0007669"/>
    <property type="project" value="InterPro"/>
</dbReference>
<name>A0A4U1EB58_MONMO</name>
<keyword evidence="5 6" id="KW-0482">Metalloprotease</keyword>
<dbReference type="Proteomes" id="UP000694561">
    <property type="component" value="Unplaced"/>
</dbReference>
<dbReference type="PANTHER" id="PTHR11804:SF50">
    <property type="entry name" value="THIMET OLIGOPEPTIDASE"/>
    <property type="match status" value="1"/>
</dbReference>
<dbReference type="GO" id="GO:0006508">
    <property type="term" value="P:proteolysis"/>
    <property type="evidence" value="ECO:0007669"/>
    <property type="project" value="UniProtKB-KW"/>
</dbReference>
<reference evidence="8" key="2">
    <citation type="journal article" date="2019" name="IScience">
        <title>Narwhal Genome Reveals Long-Term Low Genetic Diversity despite Current Large Abundance Size.</title>
        <authorList>
            <person name="Westbury M.V."/>
            <person name="Petersen B."/>
            <person name="Garde E."/>
            <person name="Heide-Jorgensen M.P."/>
            <person name="Lorenzen E.D."/>
        </authorList>
    </citation>
    <scope>NUCLEOTIDE SEQUENCE</scope>
    <source>
        <strain evidence="8">MVW</strain>
        <tissue evidence="8">Liver</tissue>
    </source>
</reference>
<evidence type="ECO:0000256" key="6">
    <source>
        <dbReference type="RuleBase" id="RU003435"/>
    </source>
</evidence>
<dbReference type="PANTHER" id="PTHR11804">
    <property type="entry name" value="PROTEASE M3 THIMET OLIGOPEPTIDASE-RELATED"/>
    <property type="match status" value="1"/>
</dbReference>
<proteinExistence type="inferred from homology"/>
<reference evidence="9" key="3">
    <citation type="submission" date="2025-05" db="UniProtKB">
        <authorList>
            <consortium name="Ensembl"/>
        </authorList>
    </citation>
    <scope>IDENTIFICATION</scope>
</reference>
<dbReference type="SUPFAM" id="SSF55486">
    <property type="entry name" value="Metalloproteases ('zincins'), catalytic domain"/>
    <property type="match status" value="1"/>
</dbReference>
<evidence type="ECO:0000256" key="2">
    <source>
        <dbReference type="ARBA" id="ARBA00022723"/>
    </source>
</evidence>
<keyword evidence="2 6" id="KW-0479">Metal-binding</keyword>
<evidence type="ECO:0000313" key="10">
    <source>
        <dbReference type="Proteomes" id="UP000308365"/>
    </source>
</evidence>
<dbReference type="GeneTree" id="ENSGT01010000229032"/>
<dbReference type="Gene3D" id="1.10.1370.40">
    <property type="match status" value="1"/>
</dbReference>
<dbReference type="GO" id="GO:0005758">
    <property type="term" value="C:mitochondrial intermembrane space"/>
    <property type="evidence" value="ECO:0007669"/>
    <property type="project" value="TreeGrafter"/>
</dbReference>
<dbReference type="Ensembl" id="ENSMMNT00015003544.1">
    <property type="protein sequence ID" value="ENSMMNP00015003209.1"/>
    <property type="gene ID" value="ENSMMNG00015002469.1"/>
</dbReference>
<organism evidence="8 10">
    <name type="scientific">Monodon monoceros</name>
    <name type="common">Narwhal</name>
    <name type="synonym">Ceratodon monodon</name>
    <dbReference type="NCBI Taxonomy" id="40151"/>
    <lineage>
        <taxon>Eukaryota</taxon>
        <taxon>Metazoa</taxon>
        <taxon>Chordata</taxon>
        <taxon>Craniata</taxon>
        <taxon>Vertebrata</taxon>
        <taxon>Euteleostomi</taxon>
        <taxon>Mammalia</taxon>
        <taxon>Eutheria</taxon>
        <taxon>Laurasiatheria</taxon>
        <taxon>Artiodactyla</taxon>
        <taxon>Whippomorpha</taxon>
        <taxon>Cetacea</taxon>
        <taxon>Odontoceti</taxon>
        <taxon>Monodontidae</taxon>
        <taxon>Monodon</taxon>
    </lineage>
</organism>
<evidence type="ECO:0000313" key="11">
    <source>
        <dbReference type="Proteomes" id="UP000694561"/>
    </source>
</evidence>
<comment type="similarity">
    <text evidence="6">Belongs to the peptidase M3 family.</text>
</comment>
<protein>
    <recommendedName>
        <fullName evidence="7">Peptidase M3A/M3B catalytic domain-containing protein</fullName>
    </recommendedName>
</protein>
<keyword evidence="1 6" id="KW-0645">Protease</keyword>
<gene>
    <name evidence="8" type="ORF">EI555_011584</name>
</gene>
<dbReference type="Pfam" id="PF01432">
    <property type="entry name" value="Peptidase_M3"/>
    <property type="match status" value="1"/>
</dbReference>
<sequence>MILELKKSECQSRGLHFDGPINTRGLRYYMSQWEETRYHVDQYLLNESFPMQAVTRGLLGISQELLGLTFHLEEGSNMCHEDVRL</sequence>
<dbReference type="Ensembl" id="ENSMMNT00015001336.1">
    <property type="protein sequence ID" value="ENSMMNP00015001200.1"/>
    <property type="gene ID" value="ENSMMNG00015000955.1"/>
</dbReference>
<dbReference type="GO" id="GO:0046872">
    <property type="term" value="F:metal ion binding"/>
    <property type="evidence" value="ECO:0007669"/>
    <property type="project" value="UniProtKB-UniRule"/>
</dbReference>
<keyword evidence="11" id="KW-1185">Reference proteome</keyword>
<dbReference type="Proteomes" id="UP000308365">
    <property type="component" value="Unassembled WGS sequence"/>
</dbReference>